<comment type="caution">
    <text evidence="1">The sequence shown here is derived from an EMBL/GenBank/DDBJ whole genome shotgun (WGS) entry which is preliminary data.</text>
</comment>
<dbReference type="EMBL" id="CM046113">
    <property type="protein sequence ID" value="KAI8421008.1"/>
    <property type="molecule type" value="Genomic_DNA"/>
</dbReference>
<gene>
    <name evidence="1" type="ORF">MSG28_008141</name>
</gene>
<evidence type="ECO:0000313" key="2">
    <source>
        <dbReference type="Proteomes" id="UP001064048"/>
    </source>
</evidence>
<proteinExistence type="predicted"/>
<accession>A0ACC0JA63</accession>
<evidence type="ECO:0000313" key="1">
    <source>
        <dbReference type="EMBL" id="KAI8421008.1"/>
    </source>
</evidence>
<keyword evidence="2" id="KW-1185">Reference proteome</keyword>
<protein>
    <submittedName>
        <fullName evidence="1">Uncharacterized protein</fullName>
    </submittedName>
</protein>
<sequence length="954" mass="105134">MVVAIRADLAQECGIAGKSRRIVGGTTVHPHQYPWLVSLMLGPKLHCGGAIITDLHILTAGHCITFGVHYKDLTVYVGMHDRLDDKHLKYGVTNGVKHQKFTSNAVRDINDIAVLTLDSRMKFSEKIAPICLPDKGMEFDGIPLTVAGWGKTRQGALTSSRHLLETKVKQVPGDKCMKSTIYKDNLVSETMMCAYSYGKDACQVDPIRGYEETKCECGVPSDTIVSQRIVGGRRAEPYSFPWAVAILKGDRMHCGGALVTDRHVLTAGHCFKWDDITQMLVLIGLDNLDNLEDVEKRNITSTVIHEKFTSSTVRDENDIAIARLSAPVPFGPTIVPICLPQPGQEFSNMVGTIVGWGRIGVEQTSSKVLLKASLKILTDEECLKSKLAQHLKPTMMCAFSKGKDGCQGDSGGPFLVFEPSGRYVQAGIVSWGIGCADPRYPECGMPSDDVVAMRIVGGTKTAPHAYPWTVAIFRMDFLHCGGALVTDRHVLSAGHCFIGDIIQIMRVLAGMDNMNNLEGVVKRTLSDVIVHENFTSTETRDDNDIAIATLTSPVPFGQTIIPICLPKPFENFGAYTGTIVGWGRQAVNRPPSKDLLEAKLKILSDSDCMNSKLREHLTDNMICANAKGIDGCQFLGLIILAVGVWAWTEKDTFSNLSQMTNIALDPAFILMCVGTITFIIGFTGCVGALRENTCLLACYAVFLALLLLAEMTTGILFFVFKDWIKLQATTGFQTFITHYREDPDQQNLIDWIQEDWLQCCGVEGPRDWDRNAYFNCSSGAVGSREACGVPFSCCRSKPQDIIRNKQCGYDVRKPSYQLSERVIHERGCLAAGEDWLQRRLVVVAAAFLAFIALKVQHSFISYRMTINCVSKPGIIQAGTTRDRRETHEYSEYASLRTSERTSSLRKLNGTDNQPLLRPCDVIRVTPPTPTKRSTPYQSPTLPCLNLTSPVTGES</sequence>
<reference evidence="1 2" key="1">
    <citation type="journal article" date="2022" name="Genome Biol. Evol.">
        <title>The Spruce Budworm Genome: Reconstructing the Evolutionary History of Antifreeze Proteins.</title>
        <authorList>
            <person name="Beliveau C."/>
            <person name="Gagne P."/>
            <person name="Picq S."/>
            <person name="Vernygora O."/>
            <person name="Keeling C.I."/>
            <person name="Pinkney K."/>
            <person name="Doucet D."/>
            <person name="Wen F."/>
            <person name="Johnston J.S."/>
            <person name="Maaroufi H."/>
            <person name="Boyle B."/>
            <person name="Laroche J."/>
            <person name="Dewar K."/>
            <person name="Juretic N."/>
            <person name="Blackburn G."/>
            <person name="Nisole A."/>
            <person name="Brunet B."/>
            <person name="Brandao M."/>
            <person name="Lumley L."/>
            <person name="Duan J."/>
            <person name="Quan G."/>
            <person name="Lucarotti C.J."/>
            <person name="Roe A.D."/>
            <person name="Sperling F.A.H."/>
            <person name="Levesque R.C."/>
            <person name="Cusson M."/>
        </authorList>
    </citation>
    <scope>NUCLEOTIDE SEQUENCE [LARGE SCALE GENOMIC DNA]</scope>
    <source>
        <strain evidence="1">Glfc:IPQL:Cfum</strain>
    </source>
</reference>
<dbReference type="Proteomes" id="UP001064048">
    <property type="component" value="Chromosome 13"/>
</dbReference>
<organism evidence="1 2">
    <name type="scientific">Choristoneura fumiferana</name>
    <name type="common">Spruce budworm moth</name>
    <name type="synonym">Archips fumiferana</name>
    <dbReference type="NCBI Taxonomy" id="7141"/>
    <lineage>
        <taxon>Eukaryota</taxon>
        <taxon>Metazoa</taxon>
        <taxon>Ecdysozoa</taxon>
        <taxon>Arthropoda</taxon>
        <taxon>Hexapoda</taxon>
        <taxon>Insecta</taxon>
        <taxon>Pterygota</taxon>
        <taxon>Neoptera</taxon>
        <taxon>Endopterygota</taxon>
        <taxon>Lepidoptera</taxon>
        <taxon>Glossata</taxon>
        <taxon>Ditrysia</taxon>
        <taxon>Tortricoidea</taxon>
        <taxon>Tortricidae</taxon>
        <taxon>Tortricinae</taxon>
        <taxon>Choristoneura</taxon>
    </lineage>
</organism>
<name>A0ACC0JA63_CHOFU</name>